<dbReference type="EMBL" id="CAICTM010000013">
    <property type="protein sequence ID" value="CAB9497046.1"/>
    <property type="molecule type" value="Genomic_DNA"/>
</dbReference>
<evidence type="ECO:0000313" key="3">
    <source>
        <dbReference type="Proteomes" id="UP001153069"/>
    </source>
</evidence>
<name>A0A9N8D899_9STRA</name>
<evidence type="ECO:0000256" key="1">
    <source>
        <dbReference type="SAM" id="MobiDB-lite"/>
    </source>
</evidence>
<dbReference type="Proteomes" id="UP001153069">
    <property type="component" value="Unassembled WGS sequence"/>
</dbReference>
<reference evidence="2" key="1">
    <citation type="submission" date="2020-06" db="EMBL/GenBank/DDBJ databases">
        <authorList>
            <consortium name="Plant Systems Biology data submission"/>
        </authorList>
    </citation>
    <scope>NUCLEOTIDE SEQUENCE</scope>
    <source>
        <strain evidence="2">D6</strain>
    </source>
</reference>
<proteinExistence type="predicted"/>
<dbReference type="AlphaFoldDB" id="A0A9N8D899"/>
<gene>
    <name evidence="2" type="ORF">SEMRO_13_G010011.1</name>
</gene>
<evidence type="ECO:0000313" key="2">
    <source>
        <dbReference type="EMBL" id="CAB9497046.1"/>
    </source>
</evidence>
<comment type="caution">
    <text evidence="2">The sequence shown here is derived from an EMBL/GenBank/DDBJ whole genome shotgun (WGS) entry which is preliminary data.</text>
</comment>
<accession>A0A9N8D899</accession>
<keyword evidence="3" id="KW-1185">Reference proteome</keyword>
<sequence length="183" mass="20283">MTAWHLALGTWHHDYTALTTHPTLCWCSLPVGSRVAADMNWFREGKSQRKPTKRIGEQSKKKRQSGKCSASLAAKRSQWVQKNLCFVCNEEADRKELSACQCYKDLGVSGFGLIICDYCCDDEGATCLGCEDTLCLQYCDFTDCHACSTSICKSCLDSKHHEGKLASTCGSCNELYCKQGVHG</sequence>
<feature type="region of interest" description="Disordered" evidence="1">
    <location>
        <begin position="45"/>
        <end position="68"/>
    </location>
</feature>
<organism evidence="2 3">
    <name type="scientific">Seminavis robusta</name>
    <dbReference type="NCBI Taxonomy" id="568900"/>
    <lineage>
        <taxon>Eukaryota</taxon>
        <taxon>Sar</taxon>
        <taxon>Stramenopiles</taxon>
        <taxon>Ochrophyta</taxon>
        <taxon>Bacillariophyta</taxon>
        <taxon>Bacillariophyceae</taxon>
        <taxon>Bacillariophycidae</taxon>
        <taxon>Naviculales</taxon>
        <taxon>Naviculaceae</taxon>
        <taxon>Seminavis</taxon>
    </lineage>
</organism>
<protein>
    <submittedName>
        <fullName evidence="2">Uncharacterized protein</fullName>
    </submittedName>
</protein>